<comment type="caution">
    <text evidence="2">The sequence shown here is derived from an EMBL/GenBank/DDBJ whole genome shotgun (WGS) entry which is preliminary data.</text>
</comment>
<protein>
    <submittedName>
        <fullName evidence="2">Uncharacterized protein</fullName>
    </submittedName>
</protein>
<feature type="compositionally biased region" description="Polar residues" evidence="1">
    <location>
        <begin position="1"/>
        <end position="20"/>
    </location>
</feature>
<organism evidence="2 3">
    <name type="scientific">Actinoplanes couchii</name>
    <dbReference type="NCBI Taxonomy" id="403638"/>
    <lineage>
        <taxon>Bacteria</taxon>
        <taxon>Bacillati</taxon>
        <taxon>Actinomycetota</taxon>
        <taxon>Actinomycetes</taxon>
        <taxon>Micromonosporales</taxon>
        <taxon>Micromonosporaceae</taxon>
        <taxon>Actinoplanes</taxon>
    </lineage>
</organism>
<keyword evidence="3" id="KW-1185">Reference proteome</keyword>
<name>A0ABQ3XS23_9ACTN</name>
<feature type="region of interest" description="Disordered" evidence="1">
    <location>
        <begin position="1"/>
        <end position="21"/>
    </location>
</feature>
<evidence type="ECO:0000313" key="3">
    <source>
        <dbReference type="Proteomes" id="UP000612282"/>
    </source>
</evidence>
<reference evidence="2 3" key="1">
    <citation type="submission" date="2021-01" db="EMBL/GenBank/DDBJ databases">
        <title>Whole genome shotgun sequence of Actinoplanes couchii NBRC 106145.</title>
        <authorList>
            <person name="Komaki H."/>
            <person name="Tamura T."/>
        </authorList>
    </citation>
    <scope>NUCLEOTIDE SEQUENCE [LARGE SCALE GENOMIC DNA]</scope>
    <source>
        <strain evidence="2 3">NBRC 106145</strain>
    </source>
</reference>
<sequence length="74" mass="7689">MELTQYQQQITGADQRSGSGTAVPISVCRLNAAAGAVASTVAGGQNGPLDQHHRLLRDRLGDLLESTAGSARDK</sequence>
<dbReference type="EMBL" id="BOMG01000122">
    <property type="protein sequence ID" value="GID61306.1"/>
    <property type="molecule type" value="Genomic_DNA"/>
</dbReference>
<evidence type="ECO:0000256" key="1">
    <source>
        <dbReference type="SAM" id="MobiDB-lite"/>
    </source>
</evidence>
<accession>A0ABQ3XS23</accession>
<evidence type="ECO:0000313" key="2">
    <source>
        <dbReference type="EMBL" id="GID61306.1"/>
    </source>
</evidence>
<dbReference type="RefSeq" id="WP_203809137.1">
    <property type="nucleotide sequence ID" value="NZ_BAAAQE010000119.1"/>
</dbReference>
<dbReference type="Proteomes" id="UP000612282">
    <property type="component" value="Unassembled WGS sequence"/>
</dbReference>
<gene>
    <name evidence="2" type="ORF">Aco03nite_097100</name>
</gene>
<proteinExistence type="predicted"/>